<gene>
    <name evidence="1" type="ORF">MRB53_028433</name>
</gene>
<protein>
    <submittedName>
        <fullName evidence="1">Uncharacterized protein</fullName>
    </submittedName>
</protein>
<evidence type="ECO:0000313" key="2">
    <source>
        <dbReference type="Proteomes" id="UP001234297"/>
    </source>
</evidence>
<sequence length="922" mass="101163">MSEEDLSSSSLSAPTHRFHSFKHSKSIRQRALNSFARRALLDDEDRFHSFKHLEGDSAPRFHSFKHLKGINIKEPQGGGTTRYHSFKYPKGKEEEEEEEQRLDDEEDKKEKEEEEEEEEIDDLRRTRGPLSSAPQVRLAIYIAMAHAGLAFSLALLYGLAKLLQEYWRPIQWAILCSMPLRELQTALVGFWSHPLQMGLLETILAVPLAVVRIATGSLIDSQAAFVRLLRRRGSPGPCGDCIGFSKLMRWVVSFGLFVLAHERFGAAAVPAFVIPGFIAYATGLATGSDPGGVATTLSAMSSVRHGGVRIIRPPSSRIPILSRCSRYLTSFVLCRLKTIVGVGLITIMIVGSVSGFIFFSYKIGIEGKDAVISLKTHLEENNYPERMGLKQWMDEKNVPEMIDTYTTKFYETVLQQVDSLALQYNATELVDGFKQFFVGLPSKSSVASAVPTQVRQRSLSRKLHRLRLRFQKREWKVIYSDFNGAFREFLSVVTREDLVEKIKGVALQSVDVSKRVFASSTMVLAGSTNLLFSVAVSIVSGAAGLVNFISQLMVFFWLLYYLITSDSGGVMDHVLGMLPVSKSTRVQCAAVLDHAVSSVLLATAKVALFQGFLTYLLFRFYHIHFLYMSTFIALMSAVLPITPIWLSSIPAAAQLAVDSRYIEAVVLGAIHVILLDYGTVAIQDEIPGQSAYLTGLSILGGMALFQSVLEGAIMGPLLLTKHPSNTLGNKHEAGRAPLPRIGLTSLMCLHRVKLLDVAPGMQTQMQQSHASFLWQDNHTPSKEGVAEVCDGFDEEGGVVGAGAVEAGDELAEVAGVEAEEGEEGEGVGVDDEGAAEAEAVGRRVSSGEFLGNCDQIKDGISLSLGRTSSRISCCSLCNLLIYSSKAFSIGFMRNHLGHSSWLKKVEDTLMNSGQSSFSTKEA</sequence>
<organism evidence="1 2">
    <name type="scientific">Persea americana</name>
    <name type="common">Avocado</name>
    <dbReference type="NCBI Taxonomy" id="3435"/>
    <lineage>
        <taxon>Eukaryota</taxon>
        <taxon>Viridiplantae</taxon>
        <taxon>Streptophyta</taxon>
        <taxon>Embryophyta</taxon>
        <taxon>Tracheophyta</taxon>
        <taxon>Spermatophyta</taxon>
        <taxon>Magnoliopsida</taxon>
        <taxon>Magnoliidae</taxon>
        <taxon>Laurales</taxon>
        <taxon>Lauraceae</taxon>
        <taxon>Persea</taxon>
    </lineage>
</organism>
<dbReference type="EMBL" id="CM056817">
    <property type="protein sequence ID" value="KAJ8619904.1"/>
    <property type="molecule type" value="Genomic_DNA"/>
</dbReference>
<proteinExistence type="predicted"/>
<dbReference type="Proteomes" id="UP001234297">
    <property type="component" value="Chromosome 9"/>
</dbReference>
<name>A0ACC2KG18_PERAE</name>
<comment type="caution">
    <text evidence="1">The sequence shown here is derived from an EMBL/GenBank/DDBJ whole genome shotgun (WGS) entry which is preliminary data.</text>
</comment>
<evidence type="ECO:0000313" key="1">
    <source>
        <dbReference type="EMBL" id="KAJ8619904.1"/>
    </source>
</evidence>
<reference evidence="1 2" key="1">
    <citation type="journal article" date="2022" name="Hortic Res">
        <title>A haplotype resolved chromosomal level avocado genome allows analysis of novel avocado genes.</title>
        <authorList>
            <person name="Nath O."/>
            <person name="Fletcher S.J."/>
            <person name="Hayward A."/>
            <person name="Shaw L.M."/>
            <person name="Masouleh A.K."/>
            <person name="Furtado A."/>
            <person name="Henry R.J."/>
            <person name="Mitter N."/>
        </authorList>
    </citation>
    <scope>NUCLEOTIDE SEQUENCE [LARGE SCALE GENOMIC DNA]</scope>
    <source>
        <strain evidence="2">cv. Hass</strain>
    </source>
</reference>
<keyword evidence="2" id="KW-1185">Reference proteome</keyword>
<accession>A0ACC2KG18</accession>